<evidence type="ECO:0000313" key="2">
    <source>
        <dbReference type="EMBL" id="SDO22780.1"/>
    </source>
</evidence>
<dbReference type="Pfam" id="PF14455">
    <property type="entry name" value="Metal_CEHH"/>
    <property type="match status" value="1"/>
</dbReference>
<evidence type="ECO:0000259" key="1">
    <source>
        <dbReference type="Pfam" id="PF14455"/>
    </source>
</evidence>
<reference evidence="3" key="1">
    <citation type="submission" date="2016-10" db="EMBL/GenBank/DDBJ databases">
        <authorList>
            <person name="Varghese N."/>
            <person name="Submissions S."/>
        </authorList>
    </citation>
    <scope>NUCLEOTIDE SEQUENCE [LARGE SCALE GENOMIC DNA]</scope>
    <source>
        <strain evidence="3">BL47</strain>
    </source>
</reference>
<accession>A0A1H0HUT6</accession>
<dbReference type="OrthoDB" id="9804396at2"/>
<proteinExistence type="predicted"/>
<name>A0A1H0HUT6_9HYPH</name>
<gene>
    <name evidence="2" type="ORF">SAMN05216360_11720</name>
</gene>
<dbReference type="InterPro" id="IPR025873">
    <property type="entry name" value="Metal-bd_dom_prd"/>
</dbReference>
<dbReference type="Proteomes" id="UP000198704">
    <property type="component" value="Unassembled WGS sequence"/>
</dbReference>
<sequence length="206" mass="23487">MSELQTVDPEVSRAKFAREVADYRALEETYRKRGQILLEATFPQVCVMFAAPKLRPSPILACVVVDFTDYDVQPLSVRFVDPFTREPVKAKDLPLPMLRRPPVPPGMPMEVYLQMMQQGMLQMNNLLQTHGPEEPPFLCLPRVREYHDNPAHTGDSWFLHRRSGEGSLAFILDTIWSHGINPIENYQMAAQAPTIAIAFDIERVPL</sequence>
<keyword evidence="3" id="KW-1185">Reference proteome</keyword>
<dbReference type="AlphaFoldDB" id="A0A1H0HUT6"/>
<dbReference type="EMBL" id="FNHS01000017">
    <property type="protein sequence ID" value="SDO22780.1"/>
    <property type="molecule type" value="Genomic_DNA"/>
</dbReference>
<evidence type="ECO:0000313" key="3">
    <source>
        <dbReference type="Proteomes" id="UP000198704"/>
    </source>
</evidence>
<feature type="domain" description="Metal binding" evidence="1">
    <location>
        <begin position="7"/>
        <end position="183"/>
    </location>
</feature>
<dbReference type="RefSeq" id="WP_091720530.1">
    <property type="nucleotide sequence ID" value="NZ_FNHS01000017.1"/>
</dbReference>
<dbReference type="STRING" id="582672.SAMN05216360_11720"/>
<organism evidence="2 3">
    <name type="scientific">Methylobacterium phyllostachyos</name>
    <dbReference type="NCBI Taxonomy" id="582672"/>
    <lineage>
        <taxon>Bacteria</taxon>
        <taxon>Pseudomonadati</taxon>
        <taxon>Pseudomonadota</taxon>
        <taxon>Alphaproteobacteria</taxon>
        <taxon>Hyphomicrobiales</taxon>
        <taxon>Methylobacteriaceae</taxon>
        <taxon>Methylobacterium</taxon>
    </lineage>
</organism>
<protein>
    <submittedName>
        <fullName evidence="2">Predicted metal binding domain-containing protein</fullName>
    </submittedName>
</protein>